<feature type="compositionally biased region" description="Basic residues" evidence="1">
    <location>
        <begin position="11"/>
        <end position="25"/>
    </location>
</feature>
<reference evidence="4" key="1">
    <citation type="submission" date="2016-06" db="UniProtKB">
        <authorList>
            <consortium name="WormBaseParasite"/>
        </authorList>
    </citation>
    <scope>IDENTIFICATION</scope>
</reference>
<reference evidence="2 3" key="2">
    <citation type="submission" date="2018-11" db="EMBL/GenBank/DDBJ databases">
        <authorList>
            <consortium name="Pathogen Informatics"/>
        </authorList>
    </citation>
    <scope>NUCLEOTIDE SEQUENCE [LARGE SCALE GENOMIC DNA]</scope>
</reference>
<evidence type="ECO:0000313" key="3">
    <source>
        <dbReference type="Proteomes" id="UP000270296"/>
    </source>
</evidence>
<gene>
    <name evidence="2" type="ORF">SBAD_LOCUS8855</name>
</gene>
<sequence length="95" mass="10695">MTVEEEGEKARKNRSVTRAGEKRRAKSGDGPMHLLPTYRPAVPSSIRRRLRRTPRPLQPVVCRSPEALLHLVALFGSETFSLIDDDSTTRNSRLA</sequence>
<dbReference type="EMBL" id="UZAM01012042">
    <property type="protein sequence ID" value="VDP19711.1"/>
    <property type="molecule type" value="Genomic_DNA"/>
</dbReference>
<dbReference type="AlphaFoldDB" id="A0A183IZ07"/>
<feature type="region of interest" description="Disordered" evidence="1">
    <location>
        <begin position="1"/>
        <end position="41"/>
    </location>
</feature>
<evidence type="ECO:0000313" key="2">
    <source>
        <dbReference type="EMBL" id="VDP19711.1"/>
    </source>
</evidence>
<protein>
    <submittedName>
        <fullName evidence="2 4">Uncharacterized protein</fullName>
    </submittedName>
</protein>
<evidence type="ECO:0000313" key="4">
    <source>
        <dbReference type="WBParaSite" id="SBAD_0000917501-mRNA-1"/>
    </source>
</evidence>
<proteinExistence type="predicted"/>
<dbReference type="Proteomes" id="UP000270296">
    <property type="component" value="Unassembled WGS sequence"/>
</dbReference>
<dbReference type="WBParaSite" id="SBAD_0000917501-mRNA-1">
    <property type="protein sequence ID" value="SBAD_0000917501-mRNA-1"/>
    <property type="gene ID" value="SBAD_0000917501"/>
</dbReference>
<keyword evidence="3" id="KW-1185">Reference proteome</keyword>
<name>A0A183IZ07_9BILA</name>
<organism evidence="4">
    <name type="scientific">Soboliphyme baturini</name>
    <dbReference type="NCBI Taxonomy" id="241478"/>
    <lineage>
        <taxon>Eukaryota</taxon>
        <taxon>Metazoa</taxon>
        <taxon>Ecdysozoa</taxon>
        <taxon>Nematoda</taxon>
        <taxon>Enoplea</taxon>
        <taxon>Dorylaimia</taxon>
        <taxon>Dioctophymatida</taxon>
        <taxon>Dioctophymatoidea</taxon>
        <taxon>Soboliphymatidae</taxon>
        <taxon>Soboliphyme</taxon>
    </lineage>
</organism>
<accession>A0A183IZ07</accession>
<evidence type="ECO:0000256" key="1">
    <source>
        <dbReference type="SAM" id="MobiDB-lite"/>
    </source>
</evidence>